<dbReference type="Pfam" id="PF03109">
    <property type="entry name" value="ABC1"/>
    <property type="match status" value="1"/>
</dbReference>
<evidence type="ECO:0000313" key="8">
    <source>
        <dbReference type="Proteomes" id="UP001153365"/>
    </source>
</evidence>
<evidence type="ECO:0000256" key="1">
    <source>
        <dbReference type="ARBA" id="ARBA00009670"/>
    </source>
</evidence>
<dbReference type="AlphaFoldDB" id="A0AAV0AN75"/>
<reference evidence="7" key="1">
    <citation type="submission" date="2022-06" db="EMBL/GenBank/DDBJ databases">
        <authorList>
            <consortium name="SYNGENTA / RWTH Aachen University"/>
        </authorList>
    </citation>
    <scope>NUCLEOTIDE SEQUENCE</scope>
</reference>
<comment type="similarity">
    <text evidence="1">Belongs to the protein kinase superfamily. ADCK protein kinase family.</text>
</comment>
<feature type="compositionally biased region" description="Polar residues" evidence="5">
    <location>
        <begin position="49"/>
        <end position="61"/>
    </location>
</feature>
<gene>
    <name evidence="7" type="ORF">PPACK8108_LOCUS4214</name>
</gene>
<evidence type="ECO:0000259" key="6">
    <source>
        <dbReference type="Pfam" id="PF03109"/>
    </source>
</evidence>
<feature type="compositionally biased region" description="Basic and acidic residues" evidence="5">
    <location>
        <begin position="68"/>
        <end position="91"/>
    </location>
</feature>
<evidence type="ECO:0000313" key="7">
    <source>
        <dbReference type="EMBL" id="CAH7669575.1"/>
    </source>
</evidence>
<keyword evidence="2" id="KW-0808">Transferase</keyword>
<dbReference type="InterPro" id="IPR051409">
    <property type="entry name" value="Atypical_kinase_ADCK"/>
</dbReference>
<dbReference type="CDD" id="cd13970">
    <property type="entry name" value="ABC1_ADCK3"/>
    <property type="match status" value="1"/>
</dbReference>
<name>A0AAV0AN75_PHAPC</name>
<keyword evidence="3" id="KW-0547">Nucleotide-binding</keyword>
<dbReference type="SUPFAM" id="SSF56112">
    <property type="entry name" value="Protein kinase-like (PK-like)"/>
    <property type="match status" value="1"/>
</dbReference>
<feature type="region of interest" description="Disordered" evidence="5">
    <location>
        <begin position="33"/>
        <end position="94"/>
    </location>
</feature>
<sequence>MIRSIRFCVRVLDVSSGLSAILIRSLRLQAKRHTTSQNRSYSDHRVESGTKTISDLGSSTGKGHRATTRSEEPSYSDFKEPKPKVEEEFRAPLRSSRVPSSKLGRLFHYGGLAAGIGWGTASEAIRRTASPSDTNGGVDGSMFLNETNVKRLVDKLTRMRGAALKLGQFMSIQDAKILPPQIEEIFLKVQTTADSMPFSQTESVLKKELGNDWRGRFQSFSQVPFAAASIGQVHRATIEKHSEQIELAIKVQFPGIFESITSDLSYLSLIANSTRLLPSGLFLSKTLEVLGSELKDECDYLREARCMRRMGEFLKDDDRFEVPSVFEDLTTGLVLSAQFMHGKSLSAAPKWSQSLRNKIGHNILELSLREIFEFRLMQTDPNWSNFLWNEKTQKIELIDFGATREYSREFVDKYFDLLKAGIEEDKEACIEQSKRIGYFTGDESDEMIESQFKTLRALGTPFRKSTPQPFDFKEQNITDLVRAEIPHMVRLRLTSPPEESYSLNRKLSGIFLLCSRLGSRIDCLELIEKVYEIHKNSIR</sequence>
<dbReference type="EMBL" id="CALTRL010000767">
    <property type="protein sequence ID" value="CAH7669575.1"/>
    <property type="molecule type" value="Genomic_DNA"/>
</dbReference>
<keyword evidence="4" id="KW-0067">ATP-binding</keyword>
<evidence type="ECO:0000256" key="3">
    <source>
        <dbReference type="ARBA" id="ARBA00022741"/>
    </source>
</evidence>
<evidence type="ECO:0000256" key="2">
    <source>
        <dbReference type="ARBA" id="ARBA00022679"/>
    </source>
</evidence>
<organism evidence="7 8">
    <name type="scientific">Phakopsora pachyrhizi</name>
    <name type="common">Asian soybean rust disease fungus</name>
    <dbReference type="NCBI Taxonomy" id="170000"/>
    <lineage>
        <taxon>Eukaryota</taxon>
        <taxon>Fungi</taxon>
        <taxon>Dikarya</taxon>
        <taxon>Basidiomycota</taxon>
        <taxon>Pucciniomycotina</taxon>
        <taxon>Pucciniomycetes</taxon>
        <taxon>Pucciniales</taxon>
        <taxon>Phakopsoraceae</taxon>
        <taxon>Phakopsora</taxon>
    </lineage>
</organism>
<feature type="domain" description="ABC1 atypical kinase-like" evidence="6">
    <location>
        <begin position="188"/>
        <end position="432"/>
    </location>
</feature>
<dbReference type="PANTHER" id="PTHR43851">
    <property type="match status" value="1"/>
</dbReference>
<dbReference type="InterPro" id="IPR034646">
    <property type="entry name" value="ADCK3_dom"/>
</dbReference>
<keyword evidence="8" id="KW-1185">Reference proteome</keyword>
<comment type="caution">
    <text evidence="7">The sequence shown here is derived from an EMBL/GenBank/DDBJ whole genome shotgun (WGS) entry which is preliminary data.</text>
</comment>
<dbReference type="GO" id="GO:0016740">
    <property type="term" value="F:transferase activity"/>
    <property type="evidence" value="ECO:0007669"/>
    <property type="project" value="UniProtKB-KW"/>
</dbReference>
<dbReference type="PANTHER" id="PTHR43851:SF3">
    <property type="entry name" value="COENZYME Q8"/>
    <property type="match status" value="1"/>
</dbReference>
<dbReference type="InterPro" id="IPR011009">
    <property type="entry name" value="Kinase-like_dom_sf"/>
</dbReference>
<dbReference type="GO" id="GO:0006744">
    <property type="term" value="P:ubiquinone biosynthetic process"/>
    <property type="evidence" value="ECO:0007669"/>
    <property type="project" value="TreeGrafter"/>
</dbReference>
<accession>A0AAV0AN75</accession>
<evidence type="ECO:0000256" key="5">
    <source>
        <dbReference type="SAM" id="MobiDB-lite"/>
    </source>
</evidence>
<dbReference type="Proteomes" id="UP001153365">
    <property type="component" value="Unassembled WGS sequence"/>
</dbReference>
<dbReference type="InterPro" id="IPR004147">
    <property type="entry name" value="ABC1_dom"/>
</dbReference>
<evidence type="ECO:0000256" key="4">
    <source>
        <dbReference type="ARBA" id="ARBA00022840"/>
    </source>
</evidence>
<protein>
    <submittedName>
        <fullName evidence="7">ABC1 family-domain-containing protein</fullName>
    </submittedName>
</protein>
<proteinExistence type="inferred from homology"/>
<dbReference type="GO" id="GO:0005524">
    <property type="term" value="F:ATP binding"/>
    <property type="evidence" value="ECO:0007669"/>
    <property type="project" value="UniProtKB-KW"/>
</dbReference>